<keyword evidence="1 4" id="KW-0245">EGF-like domain</keyword>
<comment type="caution">
    <text evidence="8">The sequence shown here is derived from an EMBL/GenBank/DDBJ whole genome shotgun (WGS) entry which is preliminary data.</text>
</comment>
<evidence type="ECO:0000259" key="6">
    <source>
        <dbReference type="PROSITE" id="PS50026"/>
    </source>
</evidence>
<evidence type="ECO:0000256" key="3">
    <source>
        <dbReference type="ARBA" id="ARBA00023157"/>
    </source>
</evidence>
<dbReference type="PROSITE" id="PS01186">
    <property type="entry name" value="EGF_2"/>
    <property type="match status" value="2"/>
</dbReference>
<evidence type="ECO:0000256" key="1">
    <source>
        <dbReference type="ARBA" id="ARBA00022536"/>
    </source>
</evidence>
<dbReference type="InterPro" id="IPR000742">
    <property type="entry name" value="EGF"/>
</dbReference>
<feature type="disulfide bond" evidence="4">
    <location>
        <begin position="344"/>
        <end position="353"/>
    </location>
</feature>
<feature type="domain" description="EGF-like" evidence="6">
    <location>
        <begin position="319"/>
        <end position="354"/>
    </location>
</feature>
<sequence>MSTDETDNTNETNDENASKDRKSSRRQRQQLRFVEDEQEDKEPKSPSTFKPPTRASRFLSICEPSIELPKVNLLHLRELHNQTVDEKDSTELTNEEFDKIPFKIQIIRERCDDLDIAPTNSKAKPALDILTVIPSALTNQRRLEIIEEILKKLSQTNVLDEIRRANAIPYHLPQDNQLQKNVARRIRELTGSDVVILNDHLYMKNLCKSIKEKRQVYTRTFTIQCNTNPCELGGDFVAPNYQCLPATDNINNVVCTCPDGHAEINRRCRICDAINCGPNGVCIERSFFEGLFYACGCTNGTNNYLNPGPCPGANPTTTTTTAVPPTGICLNGGVYNSITGTCTCINGYTGLYCEIPSGQTGCQNVVCANGGVCNPNPPTENGVIMHCTCAAGFAGPNCELVGTLGRCVAGLCQNGGVCEERVTGSLVYAFCRCPPGITGQCCQSSYFSCPMTGVYADPINCKFGRYFQCNGYTLSSLSCPRGLRYNFMKMRCDTDVSCPP</sequence>
<dbReference type="SUPFAM" id="SSF57196">
    <property type="entry name" value="EGF/Laminin"/>
    <property type="match status" value="2"/>
</dbReference>
<evidence type="ECO:0000259" key="7">
    <source>
        <dbReference type="PROSITE" id="PS50940"/>
    </source>
</evidence>
<dbReference type="Proteomes" id="UP000663828">
    <property type="component" value="Unassembled WGS sequence"/>
</dbReference>
<evidence type="ECO:0000256" key="2">
    <source>
        <dbReference type="ARBA" id="ARBA00022737"/>
    </source>
</evidence>
<gene>
    <name evidence="8" type="ORF">XAT740_LOCUS41613</name>
</gene>
<feature type="region of interest" description="Disordered" evidence="5">
    <location>
        <begin position="1"/>
        <end position="55"/>
    </location>
</feature>
<dbReference type="EMBL" id="CAJNOR010004882">
    <property type="protein sequence ID" value="CAF1533006.1"/>
    <property type="molecule type" value="Genomic_DNA"/>
</dbReference>
<feature type="domain" description="EGF-like" evidence="6">
    <location>
        <begin position="358"/>
        <end position="399"/>
    </location>
</feature>
<dbReference type="GO" id="GO:0005576">
    <property type="term" value="C:extracellular region"/>
    <property type="evidence" value="ECO:0007669"/>
    <property type="project" value="InterPro"/>
</dbReference>
<proteinExistence type="predicted"/>
<evidence type="ECO:0000256" key="4">
    <source>
        <dbReference type="PROSITE-ProRule" id="PRU00076"/>
    </source>
</evidence>
<dbReference type="InterPro" id="IPR051022">
    <property type="entry name" value="Notch_Cell-Fate_Det"/>
</dbReference>
<keyword evidence="3 4" id="KW-1015">Disulfide bond</keyword>
<comment type="caution">
    <text evidence="4">Lacks conserved residue(s) required for the propagation of feature annotation.</text>
</comment>
<dbReference type="GO" id="GO:0008061">
    <property type="term" value="F:chitin binding"/>
    <property type="evidence" value="ECO:0007669"/>
    <property type="project" value="InterPro"/>
</dbReference>
<evidence type="ECO:0000313" key="9">
    <source>
        <dbReference type="Proteomes" id="UP000663828"/>
    </source>
</evidence>
<protein>
    <submittedName>
        <fullName evidence="8">Uncharacterized protein</fullName>
    </submittedName>
</protein>
<reference evidence="8" key="1">
    <citation type="submission" date="2021-02" db="EMBL/GenBank/DDBJ databases">
        <authorList>
            <person name="Nowell W R."/>
        </authorList>
    </citation>
    <scope>NUCLEOTIDE SEQUENCE</scope>
</reference>
<organism evidence="8 9">
    <name type="scientific">Adineta ricciae</name>
    <name type="common">Rotifer</name>
    <dbReference type="NCBI Taxonomy" id="249248"/>
    <lineage>
        <taxon>Eukaryota</taxon>
        <taxon>Metazoa</taxon>
        <taxon>Spiralia</taxon>
        <taxon>Gnathifera</taxon>
        <taxon>Rotifera</taxon>
        <taxon>Eurotatoria</taxon>
        <taxon>Bdelloidea</taxon>
        <taxon>Adinetida</taxon>
        <taxon>Adinetidae</taxon>
        <taxon>Adineta</taxon>
    </lineage>
</organism>
<feature type="compositionally biased region" description="Acidic residues" evidence="5">
    <location>
        <begin position="1"/>
        <end position="14"/>
    </location>
</feature>
<feature type="disulfide bond" evidence="4">
    <location>
        <begin position="389"/>
        <end position="398"/>
    </location>
</feature>
<dbReference type="PANTHER" id="PTHR24049">
    <property type="entry name" value="CRUMBS FAMILY MEMBER"/>
    <property type="match status" value="1"/>
</dbReference>
<evidence type="ECO:0000313" key="8">
    <source>
        <dbReference type="EMBL" id="CAF1533006.1"/>
    </source>
</evidence>
<feature type="disulfide bond" evidence="4">
    <location>
        <begin position="433"/>
        <end position="442"/>
    </location>
</feature>
<evidence type="ECO:0000256" key="5">
    <source>
        <dbReference type="SAM" id="MobiDB-lite"/>
    </source>
</evidence>
<dbReference type="SMART" id="SM00181">
    <property type="entry name" value="EGF"/>
    <property type="match status" value="4"/>
</dbReference>
<accession>A0A815VC92</accession>
<dbReference type="PROSITE" id="PS50026">
    <property type="entry name" value="EGF_3"/>
    <property type="match status" value="3"/>
</dbReference>
<name>A0A815VC92_ADIRI</name>
<dbReference type="PROSITE" id="PS00022">
    <property type="entry name" value="EGF_1"/>
    <property type="match status" value="3"/>
</dbReference>
<feature type="domain" description="EGF-like" evidence="6">
    <location>
        <begin position="403"/>
        <end position="443"/>
    </location>
</feature>
<dbReference type="Gene3D" id="2.10.25.10">
    <property type="entry name" value="Laminin"/>
    <property type="match status" value="2"/>
</dbReference>
<dbReference type="PROSITE" id="PS50940">
    <property type="entry name" value="CHIT_BIND_II"/>
    <property type="match status" value="1"/>
</dbReference>
<feature type="domain" description="Chitin-binding type-2" evidence="7">
    <location>
        <begin position="446"/>
        <end position="500"/>
    </location>
</feature>
<dbReference type="AlphaFoldDB" id="A0A815VC92"/>
<keyword evidence="9" id="KW-1185">Reference proteome</keyword>
<dbReference type="InterPro" id="IPR002557">
    <property type="entry name" value="Chitin-bd_dom"/>
</dbReference>
<keyword evidence="2" id="KW-0677">Repeat</keyword>